<evidence type="ECO:0000313" key="2">
    <source>
        <dbReference type="EMBL" id="MBB4108077.1"/>
    </source>
</evidence>
<dbReference type="Proteomes" id="UP000642938">
    <property type="component" value="Unassembled WGS sequence"/>
</dbReference>
<proteinExistence type="predicted"/>
<organism evidence="2 3">
    <name type="scientific">Pedobacter zeae</name>
    <dbReference type="NCBI Taxonomy" id="1737356"/>
    <lineage>
        <taxon>Bacteria</taxon>
        <taxon>Pseudomonadati</taxon>
        <taxon>Bacteroidota</taxon>
        <taxon>Sphingobacteriia</taxon>
        <taxon>Sphingobacteriales</taxon>
        <taxon>Sphingobacteriaceae</taxon>
        <taxon>Pedobacter</taxon>
    </lineage>
</organism>
<reference evidence="1" key="4">
    <citation type="submission" date="2024-05" db="EMBL/GenBank/DDBJ databases">
        <authorList>
            <person name="Sun Q."/>
            <person name="Zhou Y."/>
        </authorList>
    </citation>
    <scope>NUCLEOTIDE SEQUENCE</scope>
    <source>
        <strain evidence="1">CGMCC 1.15287</strain>
    </source>
</reference>
<name>A0A7W6KCK1_9SPHI</name>
<dbReference type="AlphaFoldDB" id="A0A7W6KCK1"/>
<reference evidence="2 3" key="3">
    <citation type="submission" date="2020-08" db="EMBL/GenBank/DDBJ databases">
        <title>Genomic Encyclopedia of Type Strains, Phase IV (KMG-IV): sequencing the most valuable type-strain genomes for metagenomic binning, comparative biology and taxonomic classification.</title>
        <authorList>
            <person name="Goeker M."/>
        </authorList>
    </citation>
    <scope>NUCLEOTIDE SEQUENCE [LARGE SCALE GENOMIC DNA]</scope>
    <source>
        <strain evidence="2 3">DSM 100774</strain>
    </source>
</reference>
<reference evidence="4" key="2">
    <citation type="journal article" date="2019" name="Int. J. Syst. Evol. Microbiol.">
        <title>The Global Catalogue of Microorganisms (GCM) 10K type strain sequencing project: providing services to taxonomists for standard genome sequencing and annotation.</title>
        <authorList>
            <consortium name="The Broad Institute Genomics Platform"/>
            <consortium name="The Broad Institute Genome Sequencing Center for Infectious Disease"/>
            <person name="Wu L."/>
            <person name="Ma J."/>
        </authorList>
    </citation>
    <scope>NUCLEOTIDE SEQUENCE [LARGE SCALE GENOMIC DNA]</scope>
    <source>
        <strain evidence="4">CGMCC 1.15287</strain>
    </source>
</reference>
<dbReference type="EMBL" id="JACIEF010000002">
    <property type="protein sequence ID" value="MBB4108077.1"/>
    <property type="molecule type" value="Genomic_DNA"/>
</dbReference>
<reference evidence="1" key="1">
    <citation type="journal article" date="2014" name="Int. J. Syst. Evol. Microbiol.">
        <title>Complete genome of a new Firmicutes species belonging to the dominant human colonic microbiota ('Ruminococcus bicirculans') reveals two chromosomes and a selective capacity to utilize plant glucans.</title>
        <authorList>
            <consortium name="NISC Comparative Sequencing Program"/>
            <person name="Wegmann U."/>
            <person name="Louis P."/>
            <person name="Goesmann A."/>
            <person name="Henrissat B."/>
            <person name="Duncan S.H."/>
            <person name="Flint H.J."/>
        </authorList>
    </citation>
    <scope>NUCLEOTIDE SEQUENCE</scope>
    <source>
        <strain evidence="1">CGMCC 1.15287</strain>
    </source>
</reference>
<gene>
    <name evidence="1" type="ORF">GCM10007422_05870</name>
    <name evidence="2" type="ORF">GGQ60_002058</name>
</gene>
<dbReference type="RefSeq" id="WP_183763109.1">
    <property type="nucleotide sequence ID" value="NZ_BMHZ01000001.1"/>
</dbReference>
<accession>A0A7W6KCK1</accession>
<evidence type="ECO:0000313" key="1">
    <source>
        <dbReference type="EMBL" id="GGG95163.1"/>
    </source>
</evidence>
<evidence type="ECO:0000313" key="4">
    <source>
        <dbReference type="Proteomes" id="UP000642938"/>
    </source>
</evidence>
<comment type="caution">
    <text evidence="2">The sequence shown here is derived from an EMBL/GenBank/DDBJ whole genome shotgun (WGS) entry which is preliminary data.</text>
</comment>
<keyword evidence="4" id="KW-1185">Reference proteome</keyword>
<protein>
    <submittedName>
        <fullName evidence="2">Uncharacterized protein</fullName>
    </submittedName>
</protein>
<sequence>MKRILISTLVLNLVVITAFTLNADISFQLGTKTCMAKYKGSKQGIATLLSLHDDENTAIDAFNGLPKDTCFNLLEIHQNNLRTLTCNLNSKNYEFDPNRIFSDAGIDSTLKKYNSGITKFPAAVVTQIKTFSADLLKAYGARNRSTYTISIHNNTNEGSLSLTDYIRPNKYHQEARAVFAAEGKDLDDFFLVTELNDFNYLKGLNENVVLQSDNPTDDGSLSVYCAKNKIPYINIEAEHGHKAEQVDMLKIVYGLLKIR</sequence>
<dbReference type="EMBL" id="BMHZ01000001">
    <property type="protein sequence ID" value="GGG95163.1"/>
    <property type="molecule type" value="Genomic_DNA"/>
</dbReference>
<evidence type="ECO:0000313" key="3">
    <source>
        <dbReference type="Proteomes" id="UP000532273"/>
    </source>
</evidence>
<dbReference type="Proteomes" id="UP000532273">
    <property type="component" value="Unassembled WGS sequence"/>
</dbReference>